<organism evidence="3 4">
    <name type="scientific">Thioalkalivibrio versutus</name>
    <dbReference type="NCBI Taxonomy" id="106634"/>
    <lineage>
        <taxon>Bacteria</taxon>
        <taxon>Pseudomonadati</taxon>
        <taxon>Pseudomonadota</taxon>
        <taxon>Gammaproteobacteria</taxon>
        <taxon>Chromatiales</taxon>
        <taxon>Ectothiorhodospiraceae</taxon>
        <taxon>Thioalkalivibrio</taxon>
    </lineage>
</organism>
<feature type="transmembrane region" description="Helical" evidence="2">
    <location>
        <begin position="12"/>
        <end position="36"/>
    </location>
</feature>
<feature type="transmembrane region" description="Helical" evidence="2">
    <location>
        <begin position="84"/>
        <end position="105"/>
    </location>
</feature>
<accession>A0A0G3G0S2</accession>
<reference evidence="3 4" key="1">
    <citation type="submission" date="2015-04" db="EMBL/GenBank/DDBJ databases">
        <title>Complete Sequence for the Genome of the Thioalkalivibrio versutus D301.</title>
        <authorList>
            <person name="Mu T."/>
            <person name="Zhou J."/>
            <person name="Xu X."/>
        </authorList>
    </citation>
    <scope>NUCLEOTIDE SEQUENCE [LARGE SCALE GENOMIC DNA]</scope>
    <source>
        <strain evidence="3 4">D301</strain>
    </source>
</reference>
<evidence type="ECO:0000256" key="1">
    <source>
        <dbReference type="ARBA" id="ARBA00010894"/>
    </source>
</evidence>
<proteinExistence type="inferred from homology"/>
<dbReference type="InterPro" id="IPR003425">
    <property type="entry name" value="CCB3/YggT"/>
</dbReference>
<dbReference type="Proteomes" id="UP000064201">
    <property type="component" value="Chromosome"/>
</dbReference>
<keyword evidence="2" id="KW-0812">Transmembrane</keyword>
<comment type="similarity">
    <text evidence="1">Belongs to the YggT family.</text>
</comment>
<keyword evidence="2" id="KW-0472">Membrane</keyword>
<sequence length="187" mass="20248">MPAAGTGQEIAIFLVSVVFGIYIILLILRTIFGLVRADYYNPISQTIVMLTDPPLRVLRPVIPSVGRVDLAAIVLMIVLKFIEIWLRVLIVGVDVGVGLILAVTIRELLTTVIWVFIIALIVEVVMSWIQAGGGGAANNPIMRLAGAVNRPILGPLRRALPNTGAIDFSPMIALVGLYILLIIVRSF</sequence>
<dbReference type="RefSeq" id="WP_024326861.1">
    <property type="nucleotide sequence ID" value="NZ_CP011367.1"/>
</dbReference>
<feature type="transmembrane region" description="Helical" evidence="2">
    <location>
        <begin position="112"/>
        <end position="131"/>
    </location>
</feature>
<dbReference type="AlphaFoldDB" id="A0A0G3G0S2"/>
<feature type="transmembrane region" description="Helical" evidence="2">
    <location>
        <begin position="57"/>
        <end position="78"/>
    </location>
</feature>
<dbReference type="Pfam" id="PF02325">
    <property type="entry name" value="CCB3_YggT"/>
    <property type="match status" value="2"/>
</dbReference>
<dbReference type="EMBL" id="CP011367">
    <property type="protein sequence ID" value="AKJ93994.1"/>
    <property type="molecule type" value="Genomic_DNA"/>
</dbReference>
<keyword evidence="2" id="KW-1133">Transmembrane helix</keyword>
<evidence type="ECO:0000313" key="3">
    <source>
        <dbReference type="EMBL" id="AKJ93994.1"/>
    </source>
</evidence>
<dbReference type="PANTHER" id="PTHR33219:SF14">
    <property type="entry name" value="PROTEIN COFACTOR ASSEMBLY OF COMPLEX C SUBUNIT B CCB3, CHLOROPLASTIC-RELATED"/>
    <property type="match status" value="1"/>
</dbReference>
<protein>
    <submittedName>
        <fullName evidence="3">Membrane protein</fullName>
    </submittedName>
</protein>
<evidence type="ECO:0000256" key="2">
    <source>
        <dbReference type="SAM" id="Phobius"/>
    </source>
</evidence>
<gene>
    <name evidence="3" type="ORF">TVD_00810</name>
</gene>
<feature type="transmembrane region" description="Helical" evidence="2">
    <location>
        <begin position="165"/>
        <end position="184"/>
    </location>
</feature>
<dbReference type="GO" id="GO:0016020">
    <property type="term" value="C:membrane"/>
    <property type="evidence" value="ECO:0007669"/>
    <property type="project" value="InterPro"/>
</dbReference>
<dbReference type="PATRIC" id="fig|106634.4.peg.165"/>
<dbReference type="OrthoDB" id="9806665at2"/>
<name>A0A0G3G0S2_9GAMM</name>
<dbReference type="STRING" id="106634.TVD_00810"/>
<dbReference type="PANTHER" id="PTHR33219">
    <property type="entry name" value="YLMG HOMOLOG PROTEIN 2, CHLOROPLASTIC"/>
    <property type="match status" value="1"/>
</dbReference>
<evidence type="ECO:0000313" key="4">
    <source>
        <dbReference type="Proteomes" id="UP000064201"/>
    </source>
</evidence>
<dbReference type="KEGG" id="tvr:TVD_00810"/>
<keyword evidence="4" id="KW-1185">Reference proteome</keyword>